<dbReference type="EMBL" id="RSUZ01000053">
    <property type="protein sequence ID" value="MIV66194.1"/>
    <property type="molecule type" value="Genomic_DNA"/>
</dbReference>
<keyword evidence="1" id="KW-1133">Transmembrane helix</keyword>
<evidence type="ECO:0000313" key="2">
    <source>
        <dbReference type="EMBL" id="MIV66194.1"/>
    </source>
</evidence>
<feature type="transmembrane region" description="Helical" evidence="1">
    <location>
        <begin position="6"/>
        <end position="26"/>
    </location>
</feature>
<evidence type="ECO:0008006" key="3">
    <source>
        <dbReference type="Google" id="ProtNLM"/>
    </source>
</evidence>
<comment type="caution">
    <text evidence="2">The sequence shown here is derived from an EMBL/GenBank/DDBJ whole genome shotgun (WGS) entry which is preliminary data.</text>
</comment>
<protein>
    <recommendedName>
        <fullName evidence="3">Sugar tyrosine-protein kinase</fullName>
    </recommendedName>
</protein>
<reference evidence="2" key="1">
    <citation type="submission" date="2018-07" db="EMBL/GenBank/DDBJ databases">
        <authorList>
            <consortium name="GenomeTrakr network: Whole genome sequencing for foodborne pathogen traceback"/>
        </authorList>
    </citation>
    <scope>NUCLEOTIDE SEQUENCE [LARGE SCALE GENOMIC DNA]</scope>
    <source>
        <strain evidence="2">FDA00010322</strain>
    </source>
</reference>
<keyword evidence="1" id="KW-0472">Membrane</keyword>
<accession>A0A402XLF9</accession>
<organism evidence="2">
    <name type="scientific">Salmonella enterica</name>
    <name type="common">Salmonella choleraesuis</name>
    <dbReference type="NCBI Taxonomy" id="28901"/>
    <lineage>
        <taxon>Bacteria</taxon>
        <taxon>Pseudomonadati</taxon>
        <taxon>Pseudomonadota</taxon>
        <taxon>Gammaproteobacteria</taxon>
        <taxon>Enterobacterales</taxon>
        <taxon>Enterobacteriaceae</taxon>
        <taxon>Salmonella</taxon>
    </lineage>
</organism>
<dbReference type="Proteomes" id="UP000885414">
    <property type="component" value="Unassembled WGS sequence"/>
</dbReference>
<keyword evidence="1" id="KW-0812">Transmembrane</keyword>
<dbReference type="AlphaFoldDB" id="A0A402XLF9"/>
<name>A0A402XLF9_SALER</name>
<sequence length="154" mass="17890">MKSNKYIFIAVAFFFAVLVTFIGRLATHSFIQGDAEVRNEAQQKVVYFQSLYNENDFSNIYANGTDDFQKIISKENFFMLMKRKKEVLGDFIKSDLISSNVINSNVVVLSYRSTYTHYSLVEEFTLMRKDDRDKLRLGTYFIDDGGKRGKVIKL</sequence>
<gene>
    <name evidence="2" type="ORF">BA086_24985</name>
</gene>
<proteinExistence type="predicted"/>
<evidence type="ECO:0000256" key="1">
    <source>
        <dbReference type="SAM" id="Phobius"/>
    </source>
</evidence>